<dbReference type="Gene3D" id="3.30.1330.60">
    <property type="entry name" value="OmpA-like domain"/>
    <property type="match status" value="1"/>
</dbReference>
<dbReference type="InterPro" id="IPR050330">
    <property type="entry name" value="Bact_OuterMem_StrucFunc"/>
</dbReference>
<keyword evidence="3" id="KW-1133">Transmembrane helix</keyword>
<dbReference type="AlphaFoldDB" id="A0A433X5W6"/>
<evidence type="ECO:0000256" key="1">
    <source>
        <dbReference type="PROSITE-ProRule" id="PRU00473"/>
    </source>
</evidence>
<evidence type="ECO:0000256" key="2">
    <source>
        <dbReference type="SAM" id="MobiDB-lite"/>
    </source>
</evidence>
<dbReference type="GO" id="GO:0016020">
    <property type="term" value="C:membrane"/>
    <property type="evidence" value="ECO:0007669"/>
    <property type="project" value="UniProtKB-UniRule"/>
</dbReference>
<accession>A0A433X5W6</accession>
<dbReference type="Pfam" id="PF00691">
    <property type="entry name" value="OmpA"/>
    <property type="match status" value="1"/>
</dbReference>
<dbReference type="PANTHER" id="PTHR30329:SF21">
    <property type="entry name" value="LIPOPROTEIN YIAD-RELATED"/>
    <property type="match status" value="1"/>
</dbReference>
<reference evidence="5 6" key="1">
    <citation type="journal article" date="2016" name="Int. J. Syst. Evol. Microbiol.">
        <title>Arsenicitalea aurantiaca gen. nov., sp. nov., a new member of the family Hyphomicrobiaceae, isolated from high-arsenic sediment.</title>
        <authorList>
            <person name="Mu Y."/>
            <person name="Zhou L."/>
            <person name="Zeng X.C."/>
            <person name="Liu L."/>
            <person name="Pan Y."/>
            <person name="Chen X."/>
            <person name="Wang J."/>
            <person name="Li S."/>
            <person name="Li W.J."/>
            <person name="Wang Y."/>
        </authorList>
    </citation>
    <scope>NUCLEOTIDE SEQUENCE [LARGE SCALE GENOMIC DNA]</scope>
    <source>
        <strain evidence="5 6">42-50</strain>
    </source>
</reference>
<gene>
    <name evidence="5" type="ORF">EMQ25_15165</name>
</gene>
<evidence type="ECO:0000259" key="4">
    <source>
        <dbReference type="PROSITE" id="PS51123"/>
    </source>
</evidence>
<protein>
    <recommendedName>
        <fullName evidence="4">OmpA-like domain-containing protein</fullName>
    </recommendedName>
</protein>
<feature type="compositionally biased region" description="Polar residues" evidence="2">
    <location>
        <begin position="24"/>
        <end position="37"/>
    </location>
</feature>
<keyword evidence="3" id="KW-0812">Transmembrane</keyword>
<dbReference type="SUPFAM" id="SSF103088">
    <property type="entry name" value="OmpA-like"/>
    <property type="match status" value="1"/>
</dbReference>
<dbReference type="InterPro" id="IPR036737">
    <property type="entry name" value="OmpA-like_sf"/>
</dbReference>
<organism evidence="5 6">
    <name type="scientific">Arsenicitalea aurantiaca</name>
    <dbReference type="NCBI Taxonomy" id="1783274"/>
    <lineage>
        <taxon>Bacteria</taxon>
        <taxon>Pseudomonadati</taxon>
        <taxon>Pseudomonadota</taxon>
        <taxon>Alphaproteobacteria</taxon>
        <taxon>Hyphomicrobiales</taxon>
        <taxon>Devosiaceae</taxon>
        <taxon>Arsenicitalea</taxon>
    </lineage>
</organism>
<dbReference type="Gene3D" id="2.60.60.40">
    <property type="match status" value="1"/>
</dbReference>
<dbReference type="InterPro" id="IPR031768">
    <property type="entry name" value="CBM60_xylan-bd"/>
</dbReference>
<sequence length="434" mass="45222">MPQCGRKRAPKPTSCPKPGPDSPSCRSSGSLGANSQEGVMRSKRLNGVALAALAIAVPGLAMADPGRLHLIVGGEAYDGPPRFEVEFAGEVVGEGVVDRAIDTASEGRFADATDKSAHVQAFDFEIPEAVFDPEGEVRVRFVNEAFGGEGSERDRNIYISSIAVNGRAVTLSGLVTETEAGPRENDVLGEFLILFDGTAEAVLRAPEGGWPALGGPDLPMPGTPEDAAAIATPTLAEQDVEADASEAAQENVPQPAPEAAADAPPPQASREAPAEPETDVAPAAETPVEPDTVSTTETDAASEPDAAETTPQDEPVAAAVAGTDEPCGLDQTYNVLGFNESSNDLTARLRERLDQIIEDIGEERCTVLVTGYSSAQGNHATNALFAVERAQNVLAYLRAQGMQFRRVSATGGGGTERFGPSPADNRRVVITVLP</sequence>
<name>A0A433X5W6_9HYPH</name>
<evidence type="ECO:0000256" key="3">
    <source>
        <dbReference type="SAM" id="Phobius"/>
    </source>
</evidence>
<comment type="caution">
    <text evidence="5">The sequence shown here is derived from an EMBL/GenBank/DDBJ whole genome shotgun (WGS) entry which is preliminary data.</text>
</comment>
<feature type="transmembrane region" description="Helical" evidence="3">
    <location>
        <begin position="45"/>
        <end position="63"/>
    </location>
</feature>
<dbReference type="InterPro" id="IPR006665">
    <property type="entry name" value="OmpA-like"/>
</dbReference>
<feature type="region of interest" description="Disordered" evidence="2">
    <location>
        <begin position="1"/>
        <end position="38"/>
    </location>
</feature>
<dbReference type="PANTHER" id="PTHR30329">
    <property type="entry name" value="STATOR ELEMENT OF FLAGELLAR MOTOR COMPLEX"/>
    <property type="match status" value="1"/>
</dbReference>
<dbReference type="Proteomes" id="UP000281547">
    <property type="component" value="Unassembled WGS sequence"/>
</dbReference>
<dbReference type="Pfam" id="PF16841">
    <property type="entry name" value="CBM60"/>
    <property type="match status" value="1"/>
</dbReference>
<feature type="domain" description="OmpA-like" evidence="4">
    <location>
        <begin position="325"/>
        <end position="434"/>
    </location>
</feature>
<proteinExistence type="predicted"/>
<evidence type="ECO:0000313" key="5">
    <source>
        <dbReference type="EMBL" id="RUT29449.1"/>
    </source>
</evidence>
<keyword evidence="6" id="KW-1185">Reference proteome</keyword>
<dbReference type="EMBL" id="RZNJ01000005">
    <property type="protein sequence ID" value="RUT29449.1"/>
    <property type="molecule type" value="Genomic_DNA"/>
</dbReference>
<feature type="region of interest" description="Disordered" evidence="2">
    <location>
        <begin position="206"/>
        <end position="314"/>
    </location>
</feature>
<keyword evidence="1 3" id="KW-0472">Membrane</keyword>
<evidence type="ECO:0000313" key="6">
    <source>
        <dbReference type="Proteomes" id="UP000281547"/>
    </source>
</evidence>
<feature type="compositionally biased region" description="Basic residues" evidence="2">
    <location>
        <begin position="1"/>
        <end position="10"/>
    </location>
</feature>
<dbReference type="PROSITE" id="PS51123">
    <property type="entry name" value="OMPA_2"/>
    <property type="match status" value="1"/>
</dbReference>